<dbReference type="EMBL" id="CADCUO010000037">
    <property type="protein sequence ID" value="CAA9376093.1"/>
    <property type="molecule type" value="Genomic_DNA"/>
</dbReference>
<feature type="non-terminal residue" evidence="2">
    <location>
        <position position="1"/>
    </location>
</feature>
<evidence type="ECO:0000256" key="1">
    <source>
        <dbReference type="SAM" id="MobiDB-lite"/>
    </source>
</evidence>
<dbReference type="AlphaFoldDB" id="A0A6J4N496"/>
<feature type="non-terminal residue" evidence="2">
    <location>
        <position position="311"/>
    </location>
</feature>
<gene>
    <name evidence="2" type="ORF">AVDCRST_MAG75-542</name>
</gene>
<sequence length="311" mass="34127">GRSPAARERPVSWSFVRLDRGGLHRRLRHRPAHQLRPWRDLHDRRVRGASRLAAVSGGQRVDLDAASDALWGRGGRGRRRPVDGAVRLPTAPQRTTSGAADHRYRGVDLSAGAHPFVLRRHSGLSRLQAGDPVPADRVRHRPGVQHGRSDHPAGGALHPRSTGHLRRSAVRLREQDPARPRDAGHVAGSGHRAADGHQRRQDHHGRVRPGRRACRRGRSRPRSALHQRGLQDGVPGGAQSVHRCCPGRHREHQRRCPRWSGARCGRGDGDVHPRSVRRLRLEGRVGVRTAHLGARLQTAGSAGSEGGGPSM</sequence>
<feature type="compositionally biased region" description="Basic residues" evidence="1">
    <location>
        <begin position="161"/>
        <end position="170"/>
    </location>
</feature>
<reference evidence="2" key="1">
    <citation type="submission" date="2020-02" db="EMBL/GenBank/DDBJ databases">
        <authorList>
            <person name="Meier V. D."/>
        </authorList>
    </citation>
    <scope>NUCLEOTIDE SEQUENCE</scope>
    <source>
        <strain evidence="2">AVDCRST_MAG75</strain>
    </source>
</reference>
<accession>A0A6J4N496</accession>
<protein>
    <submittedName>
        <fullName evidence="2">High-affinity branched-chain amino acid transport system permease protein LivH</fullName>
    </submittedName>
</protein>
<feature type="region of interest" description="Disordered" evidence="1">
    <location>
        <begin position="122"/>
        <end position="240"/>
    </location>
</feature>
<name>A0A6J4N496_9ACTN</name>
<evidence type="ECO:0000313" key="2">
    <source>
        <dbReference type="EMBL" id="CAA9376093.1"/>
    </source>
</evidence>
<proteinExistence type="predicted"/>
<feature type="compositionally biased region" description="Basic and acidic residues" evidence="1">
    <location>
        <begin position="171"/>
        <end position="184"/>
    </location>
</feature>
<organism evidence="2">
    <name type="scientific">uncultured Propionibacteriaceae bacterium</name>
    <dbReference type="NCBI Taxonomy" id="257457"/>
    <lineage>
        <taxon>Bacteria</taxon>
        <taxon>Bacillati</taxon>
        <taxon>Actinomycetota</taxon>
        <taxon>Actinomycetes</taxon>
        <taxon>Propionibacteriales</taxon>
        <taxon>Propionibacteriaceae</taxon>
        <taxon>environmental samples</taxon>
    </lineage>
</organism>
<feature type="compositionally biased region" description="Basic residues" evidence="1">
    <location>
        <begin position="200"/>
        <end position="225"/>
    </location>
</feature>